<organism evidence="1 2">
    <name type="scientific">Thermoproteota archaeon</name>
    <dbReference type="NCBI Taxonomy" id="2056631"/>
    <lineage>
        <taxon>Archaea</taxon>
        <taxon>Thermoproteota</taxon>
    </lineage>
</organism>
<reference evidence="1 2" key="1">
    <citation type="submission" date="2018-06" db="EMBL/GenBank/DDBJ databases">
        <title>Extensive metabolic versatility and redundancy in microbially diverse, dynamic hydrothermal sediments.</title>
        <authorList>
            <person name="Dombrowski N."/>
            <person name="Teske A."/>
            <person name="Baker B.J."/>
        </authorList>
    </citation>
    <scope>NUCLEOTIDE SEQUENCE [LARGE SCALE GENOMIC DNA]</scope>
    <source>
        <strain evidence="1">B29_G17</strain>
    </source>
</reference>
<proteinExistence type="predicted"/>
<sequence length="252" mass="28015">MNKKGQLVILASVSLMITIIIMAAVVTAGELRIRRSQEVSFPVSLFNAVDDAPRALTVALSLASEVYMNTRDINEANETAFAYLSSWVNDFTKAYSGKGVIAYFTYRIDFEWDNTEPPWRSIIIANLTVKAEPIGFNYLKLNYTVGLLVINPNVIVSVIGKKSRIDAFNVTVIDVSKNMGVPVSILKLALSRQVPGQGRGPIIRHLYYYYYGSGINGFKDLTPRSQVIIVEEVYAYFKYNGIIVGVHIVAES</sequence>
<dbReference type="AlphaFoldDB" id="A0A497EVZ4"/>
<evidence type="ECO:0000313" key="2">
    <source>
        <dbReference type="Proteomes" id="UP000268446"/>
    </source>
</evidence>
<dbReference type="EMBL" id="QMQZ01000074">
    <property type="protein sequence ID" value="RLE51151.1"/>
    <property type="molecule type" value="Genomic_DNA"/>
</dbReference>
<gene>
    <name evidence="1" type="ORF">DRJ20_02540</name>
</gene>
<protein>
    <submittedName>
        <fullName evidence="1">Uncharacterized protein</fullName>
    </submittedName>
</protein>
<dbReference type="Proteomes" id="UP000268446">
    <property type="component" value="Unassembled WGS sequence"/>
</dbReference>
<evidence type="ECO:0000313" key="1">
    <source>
        <dbReference type="EMBL" id="RLE51151.1"/>
    </source>
</evidence>
<name>A0A497EVZ4_9CREN</name>
<accession>A0A497EVZ4</accession>
<comment type="caution">
    <text evidence="1">The sequence shown here is derived from an EMBL/GenBank/DDBJ whole genome shotgun (WGS) entry which is preliminary data.</text>
</comment>